<accession>A0A1I2DZS3</accession>
<dbReference type="SUPFAM" id="SSF53448">
    <property type="entry name" value="Nucleotide-diphospho-sugar transferases"/>
    <property type="match status" value="1"/>
</dbReference>
<organism evidence="2 3">
    <name type="scientific">Paenibacillus algorifonticola</name>
    <dbReference type="NCBI Taxonomy" id="684063"/>
    <lineage>
        <taxon>Bacteria</taxon>
        <taxon>Bacillati</taxon>
        <taxon>Bacillota</taxon>
        <taxon>Bacilli</taxon>
        <taxon>Bacillales</taxon>
        <taxon>Paenibacillaceae</taxon>
        <taxon>Paenibacillus</taxon>
    </lineage>
</organism>
<dbReference type="PANTHER" id="PTHR43685:SF13">
    <property type="entry name" value="O ANTIGEN BIOSYNTHESIS RHAMNOSYLTRANSFERASE RFBN"/>
    <property type="match status" value="1"/>
</dbReference>
<sequence>MLTDRSTNVKVSVIIPTLNAGLEFVELIQRLQKQTLQPCEIIVMDSTSEDGTPERARQLGTRVLSVLRSEFDHGGTRNTAAAQAKGDFFVFMTQDALPYDEQLLEKLIQPLLDDPSTACSYARQIPYPHAGILERLARASNYPPEPRLKSKADIDQMGIQTFICSNVCAAYRRETFYEMGSFAAPVIFNEDMFMAATCVMNGYSIAYAAEAGVYHSHDYTLMQQFRRFFDNGVSMCRNEWIIPYSKVGKPGFKLVKTQLKCLLKEHRYHLIPVLFAESAAKLIGYKLGIKHKRLPEFLCRYFSMHKLIWDRMHRVNDASAPMKRTG</sequence>
<reference evidence="3" key="1">
    <citation type="submission" date="2016-10" db="EMBL/GenBank/DDBJ databases">
        <authorList>
            <person name="Varghese N."/>
            <person name="Submissions S."/>
        </authorList>
    </citation>
    <scope>NUCLEOTIDE SEQUENCE [LARGE SCALE GENOMIC DNA]</scope>
    <source>
        <strain evidence="3">CGMCC 1.10223</strain>
    </source>
</reference>
<dbReference type="Proteomes" id="UP000183410">
    <property type="component" value="Unassembled WGS sequence"/>
</dbReference>
<dbReference type="InterPro" id="IPR001173">
    <property type="entry name" value="Glyco_trans_2-like"/>
</dbReference>
<dbReference type="Pfam" id="PF00535">
    <property type="entry name" value="Glycos_transf_2"/>
    <property type="match status" value="1"/>
</dbReference>
<dbReference type="EMBL" id="FONN01000008">
    <property type="protein sequence ID" value="SFE85878.1"/>
    <property type="molecule type" value="Genomic_DNA"/>
</dbReference>
<dbReference type="InterPro" id="IPR029044">
    <property type="entry name" value="Nucleotide-diphossugar_trans"/>
</dbReference>
<name>A0A1I2DZS3_9BACL</name>
<dbReference type="PANTHER" id="PTHR43685">
    <property type="entry name" value="GLYCOSYLTRANSFERASE"/>
    <property type="match status" value="1"/>
</dbReference>
<evidence type="ECO:0000313" key="3">
    <source>
        <dbReference type="Proteomes" id="UP000183410"/>
    </source>
</evidence>
<evidence type="ECO:0000259" key="1">
    <source>
        <dbReference type="Pfam" id="PF00535"/>
    </source>
</evidence>
<dbReference type="GO" id="GO:0016740">
    <property type="term" value="F:transferase activity"/>
    <property type="evidence" value="ECO:0007669"/>
    <property type="project" value="UniProtKB-KW"/>
</dbReference>
<dbReference type="AlphaFoldDB" id="A0A1I2DZS3"/>
<feature type="domain" description="Glycosyltransferase 2-like" evidence="1">
    <location>
        <begin position="12"/>
        <end position="178"/>
    </location>
</feature>
<dbReference type="InterPro" id="IPR050834">
    <property type="entry name" value="Glycosyltransf_2"/>
</dbReference>
<dbReference type="CDD" id="cd00761">
    <property type="entry name" value="Glyco_tranf_GTA_type"/>
    <property type="match status" value="1"/>
</dbReference>
<proteinExistence type="predicted"/>
<dbReference type="RefSeq" id="WP_052736744.1">
    <property type="nucleotide sequence ID" value="NZ_FONN01000008.1"/>
</dbReference>
<dbReference type="OrthoDB" id="9790005at2"/>
<protein>
    <submittedName>
        <fullName evidence="2">Rhamnosyltransferase</fullName>
    </submittedName>
</protein>
<dbReference type="Gene3D" id="3.90.550.10">
    <property type="entry name" value="Spore Coat Polysaccharide Biosynthesis Protein SpsA, Chain A"/>
    <property type="match status" value="1"/>
</dbReference>
<keyword evidence="2" id="KW-0808">Transferase</keyword>
<gene>
    <name evidence="2" type="ORF">SAMN04487969_10877</name>
</gene>
<dbReference type="GO" id="GO:0044010">
    <property type="term" value="P:single-species biofilm formation"/>
    <property type="evidence" value="ECO:0007669"/>
    <property type="project" value="TreeGrafter"/>
</dbReference>
<evidence type="ECO:0000313" key="2">
    <source>
        <dbReference type="EMBL" id="SFE85878.1"/>
    </source>
</evidence>
<keyword evidence="3" id="KW-1185">Reference proteome</keyword>